<keyword evidence="1" id="KW-0614">Plasmid</keyword>
<protein>
    <submittedName>
        <fullName evidence="1">Uncharacterized protein</fullName>
    </submittedName>
</protein>
<sequence>MTGREIAATAHALARTAGVIMARRVVPYASESLSAGMTFLSGTPRSGIAGKAMDRNRFLADLRDVPAMGIDELMTQYAKLSPVDAPTDVMFWELVDARSALRKFIVAAACREDRLIEVSQRLLSVELSARTDTAQRQR</sequence>
<geneLocation type="plasmid" evidence="1 2">
    <name>pRho-VOC14-L</name>
</geneLocation>
<accession>A0AAX3YUR6</accession>
<reference evidence="1" key="1">
    <citation type="submission" date="2023-07" db="EMBL/GenBank/DDBJ databases">
        <title>Genomic analysis of Rhodococcus opacus VOC-14 with glycol ethers degradation activity.</title>
        <authorList>
            <person name="Narkevich D.A."/>
            <person name="Hlushen A.M."/>
            <person name="Akhremchuk A.E."/>
            <person name="Sikolenko M.A."/>
            <person name="Valentovich L.N."/>
        </authorList>
    </citation>
    <scope>NUCLEOTIDE SEQUENCE</scope>
    <source>
        <strain evidence="1">VOC-14</strain>
        <plasmid evidence="1">pRho-VOC14-L</plasmid>
    </source>
</reference>
<dbReference type="AlphaFoldDB" id="A0AAX3YUR6"/>
<proteinExistence type="predicted"/>
<evidence type="ECO:0000313" key="2">
    <source>
        <dbReference type="Proteomes" id="UP001231166"/>
    </source>
</evidence>
<name>A0AAX3YUR6_RHOOP</name>
<gene>
    <name evidence="1" type="ORF">Q5707_42825</name>
</gene>
<dbReference type="EMBL" id="CP130956">
    <property type="protein sequence ID" value="WLF52156.1"/>
    <property type="molecule type" value="Genomic_DNA"/>
</dbReference>
<organism evidence="1 2">
    <name type="scientific">Rhodococcus opacus</name>
    <name type="common">Nocardia opaca</name>
    <dbReference type="NCBI Taxonomy" id="37919"/>
    <lineage>
        <taxon>Bacteria</taxon>
        <taxon>Bacillati</taxon>
        <taxon>Actinomycetota</taxon>
        <taxon>Actinomycetes</taxon>
        <taxon>Mycobacteriales</taxon>
        <taxon>Nocardiaceae</taxon>
        <taxon>Rhodococcus</taxon>
    </lineage>
</organism>
<evidence type="ECO:0000313" key="1">
    <source>
        <dbReference type="EMBL" id="WLF52156.1"/>
    </source>
</evidence>
<dbReference type="Proteomes" id="UP001231166">
    <property type="component" value="Plasmid pRho-VOC14-L"/>
</dbReference>
<dbReference type="RefSeq" id="WP_269593153.1">
    <property type="nucleotide sequence ID" value="NZ_CP130956.1"/>
</dbReference>